<dbReference type="OrthoDB" id="419770at2759"/>
<keyword evidence="7" id="KW-0256">Endoplasmic reticulum</keyword>
<comment type="caution">
    <text evidence="8">The sequence shown here is derived from an EMBL/GenBank/DDBJ whole genome shotgun (WGS) entry which is preliminary data.</text>
</comment>
<evidence type="ECO:0000256" key="3">
    <source>
        <dbReference type="ARBA" id="ARBA00022692"/>
    </source>
</evidence>
<feature type="chain" id="PRO_5034352985" description="Post-GPI attachment to proteins factor 3" evidence="7">
    <location>
        <begin position="23"/>
        <end position="352"/>
    </location>
</feature>
<keyword evidence="5 7" id="KW-1133">Transmembrane helix</keyword>
<organism evidence="8 9">
    <name type="scientific">Circinella minor</name>
    <dbReference type="NCBI Taxonomy" id="1195481"/>
    <lineage>
        <taxon>Eukaryota</taxon>
        <taxon>Fungi</taxon>
        <taxon>Fungi incertae sedis</taxon>
        <taxon>Mucoromycota</taxon>
        <taxon>Mucoromycotina</taxon>
        <taxon>Mucoromycetes</taxon>
        <taxon>Mucorales</taxon>
        <taxon>Lichtheimiaceae</taxon>
        <taxon>Circinella</taxon>
    </lineage>
</organism>
<evidence type="ECO:0000256" key="7">
    <source>
        <dbReference type="RuleBase" id="RU365066"/>
    </source>
</evidence>
<feature type="transmembrane region" description="Helical" evidence="7">
    <location>
        <begin position="182"/>
        <end position="201"/>
    </location>
</feature>
<evidence type="ECO:0000256" key="4">
    <source>
        <dbReference type="ARBA" id="ARBA00022729"/>
    </source>
</evidence>
<evidence type="ECO:0000313" key="9">
    <source>
        <dbReference type="Proteomes" id="UP000646827"/>
    </source>
</evidence>
<protein>
    <recommendedName>
        <fullName evidence="7">Post-GPI attachment to proteins factor 3</fullName>
    </recommendedName>
</protein>
<comment type="function">
    <text evidence="7">Involved in the lipid remodeling steps of GPI-anchor maturation.</text>
</comment>
<dbReference type="PANTHER" id="PTHR13148">
    <property type="entry name" value="PER1-RELATED"/>
    <property type="match status" value="1"/>
</dbReference>
<reference evidence="8 9" key="1">
    <citation type="submission" date="2020-12" db="EMBL/GenBank/DDBJ databases">
        <title>Metabolic potential, ecology and presence of endohyphal bacteria is reflected in genomic diversity of Mucoromycotina.</title>
        <authorList>
            <person name="Muszewska A."/>
            <person name="Okrasinska A."/>
            <person name="Steczkiewicz K."/>
            <person name="Drgas O."/>
            <person name="Orlowska M."/>
            <person name="Perlinska-Lenart U."/>
            <person name="Aleksandrzak-Piekarczyk T."/>
            <person name="Szatraj K."/>
            <person name="Zielenkiewicz U."/>
            <person name="Pilsyk S."/>
            <person name="Malc E."/>
            <person name="Mieczkowski P."/>
            <person name="Kruszewska J.S."/>
            <person name="Biernat P."/>
            <person name="Pawlowska J."/>
        </authorList>
    </citation>
    <scope>NUCLEOTIDE SEQUENCE [LARGE SCALE GENOMIC DNA]</scope>
    <source>
        <strain evidence="8 9">CBS 142.35</strain>
    </source>
</reference>
<feature type="transmembrane region" description="Helical" evidence="7">
    <location>
        <begin position="210"/>
        <end position="228"/>
    </location>
</feature>
<dbReference type="Proteomes" id="UP000646827">
    <property type="component" value="Unassembled WGS sequence"/>
</dbReference>
<gene>
    <name evidence="8" type="ORF">INT45_002092</name>
</gene>
<dbReference type="PANTHER" id="PTHR13148:SF0">
    <property type="entry name" value="POST-GPI ATTACHMENT TO PROTEINS FACTOR 3"/>
    <property type="match status" value="1"/>
</dbReference>
<dbReference type="InterPro" id="IPR007217">
    <property type="entry name" value="Per1-like"/>
</dbReference>
<keyword evidence="2 7" id="KW-0337">GPI-anchor biosynthesis</keyword>
<sequence length="352" mass="41030">MLQWRWFVVFILLLVVGMNASAVSEGGDELPEYINCVNSTIQAQCNTNTNSTALSLPLYLRLTLWSCEDNCKYNCMHNISDTRSPPLLQFEGKWPFYRLWGIQEPASVIFSLGNLYMHYHYLRIILVTNNKNTSKTNQNYTVPTNYYLRPFIIGYCLVNINTWIQSSIFHTRDLPATEKLDYFSAAMTILYSVYFAILRIFHVENSFKQLYIGSILLIMYLAHVYFMSFISFNYVYNMIICGIFAVIQGAMWVLWYTVAYLKNNQSVLVYGHWVLYAIGANAMTVLLEVFDFPPIGRVLDAHSLWHFSTIFVAPLWYHFIIQDSINQSDWSVLPQTDNDYDNHNSENFDMVQ</sequence>
<evidence type="ECO:0000313" key="8">
    <source>
        <dbReference type="EMBL" id="KAG2227854.1"/>
    </source>
</evidence>
<keyword evidence="3 7" id="KW-0812">Transmembrane</keyword>
<dbReference type="EMBL" id="JAEPRB010000004">
    <property type="protein sequence ID" value="KAG2227854.1"/>
    <property type="molecule type" value="Genomic_DNA"/>
</dbReference>
<name>A0A8H7SEC2_9FUNG</name>
<accession>A0A8H7SEC2</accession>
<keyword evidence="9" id="KW-1185">Reference proteome</keyword>
<dbReference type="GO" id="GO:0006506">
    <property type="term" value="P:GPI anchor biosynthetic process"/>
    <property type="evidence" value="ECO:0007669"/>
    <property type="project" value="UniProtKB-KW"/>
</dbReference>
<evidence type="ECO:0000256" key="1">
    <source>
        <dbReference type="ARBA" id="ARBA00004127"/>
    </source>
</evidence>
<evidence type="ECO:0000256" key="6">
    <source>
        <dbReference type="ARBA" id="ARBA00023136"/>
    </source>
</evidence>
<keyword evidence="6 7" id="KW-0472">Membrane</keyword>
<evidence type="ECO:0000256" key="2">
    <source>
        <dbReference type="ARBA" id="ARBA00022502"/>
    </source>
</evidence>
<dbReference type="GO" id="GO:0016788">
    <property type="term" value="F:hydrolase activity, acting on ester bonds"/>
    <property type="evidence" value="ECO:0007669"/>
    <property type="project" value="TreeGrafter"/>
</dbReference>
<keyword evidence="4 7" id="KW-0732">Signal</keyword>
<dbReference type="GO" id="GO:0005789">
    <property type="term" value="C:endoplasmic reticulum membrane"/>
    <property type="evidence" value="ECO:0007669"/>
    <property type="project" value="UniProtKB-SubCell"/>
</dbReference>
<dbReference type="Pfam" id="PF04080">
    <property type="entry name" value="Per1"/>
    <property type="match status" value="1"/>
</dbReference>
<feature type="transmembrane region" description="Helical" evidence="7">
    <location>
        <begin position="302"/>
        <end position="321"/>
    </location>
</feature>
<proteinExistence type="inferred from homology"/>
<comment type="caution">
    <text evidence="7">Lacks conserved residue(s) required for the propagation of feature annotation.</text>
</comment>
<feature type="transmembrane region" description="Helical" evidence="7">
    <location>
        <begin position="267"/>
        <end position="290"/>
    </location>
</feature>
<dbReference type="AlphaFoldDB" id="A0A8H7SEC2"/>
<comment type="subcellular location">
    <subcellularLocation>
        <location evidence="1">Endomembrane system</location>
        <topology evidence="1">Multi-pass membrane protein</topology>
    </subcellularLocation>
    <subcellularLocation>
        <location evidence="7">Endoplasmic reticulum membrane</location>
        <topology evidence="7">Multi-pass membrane protein</topology>
    </subcellularLocation>
</comment>
<feature type="signal peptide" evidence="7">
    <location>
        <begin position="1"/>
        <end position="22"/>
    </location>
</feature>
<comment type="similarity">
    <text evidence="7">Belongs to the PGAP3 family.</text>
</comment>
<evidence type="ECO:0000256" key="5">
    <source>
        <dbReference type="ARBA" id="ARBA00022989"/>
    </source>
</evidence>
<feature type="transmembrane region" description="Helical" evidence="7">
    <location>
        <begin position="234"/>
        <end position="255"/>
    </location>
</feature>